<organism evidence="1 2">
    <name type="scientific">Physcomitrium patens</name>
    <name type="common">Spreading-leaved earth moss</name>
    <name type="synonym">Physcomitrella patens</name>
    <dbReference type="NCBI Taxonomy" id="3218"/>
    <lineage>
        <taxon>Eukaryota</taxon>
        <taxon>Viridiplantae</taxon>
        <taxon>Streptophyta</taxon>
        <taxon>Embryophyta</taxon>
        <taxon>Bryophyta</taxon>
        <taxon>Bryophytina</taxon>
        <taxon>Bryopsida</taxon>
        <taxon>Funariidae</taxon>
        <taxon>Funariales</taxon>
        <taxon>Funariaceae</taxon>
        <taxon>Physcomitrium</taxon>
    </lineage>
</organism>
<proteinExistence type="predicted"/>
<dbReference type="Proteomes" id="UP000006727">
    <property type="component" value="Chromosome 26"/>
</dbReference>
<accession>A0A7I4CTW3</accession>
<dbReference type="EnsemblPlants" id="Pp3c26_1960V3.3">
    <property type="protein sequence ID" value="Pp3c26_1960V3.3"/>
    <property type="gene ID" value="Pp3c26_1960"/>
</dbReference>
<protein>
    <submittedName>
        <fullName evidence="1">Uncharacterized protein</fullName>
    </submittedName>
</protein>
<evidence type="ECO:0000313" key="2">
    <source>
        <dbReference type="Proteomes" id="UP000006727"/>
    </source>
</evidence>
<reference evidence="1 2" key="1">
    <citation type="journal article" date="2008" name="Science">
        <title>The Physcomitrella genome reveals evolutionary insights into the conquest of land by plants.</title>
        <authorList>
            <person name="Rensing S."/>
            <person name="Lang D."/>
            <person name="Zimmer A."/>
            <person name="Terry A."/>
            <person name="Salamov A."/>
            <person name="Shapiro H."/>
            <person name="Nishiyama T."/>
            <person name="Perroud P.-F."/>
            <person name="Lindquist E."/>
            <person name="Kamisugi Y."/>
            <person name="Tanahashi T."/>
            <person name="Sakakibara K."/>
            <person name="Fujita T."/>
            <person name="Oishi K."/>
            <person name="Shin-I T."/>
            <person name="Kuroki Y."/>
            <person name="Toyoda A."/>
            <person name="Suzuki Y."/>
            <person name="Hashimoto A."/>
            <person name="Yamaguchi K."/>
            <person name="Sugano A."/>
            <person name="Kohara Y."/>
            <person name="Fujiyama A."/>
            <person name="Anterola A."/>
            <person name="Aoki S."/>
            <person name="Ashton N."/>
            <person name="Barbazuk W.B."/>
            <person name="Barker E."/>
            <person name="Bennetzen J."/>
            <person name="Bezanilla M."/>
            <person name="Blankenship R."/>
            <person name="Cho S.H."/>
            <person name="Dutcher S."/>
            <person name="Estelle M."/>
            <person name="Fawcett J.A."/>
            <person name="Gundlach H."/>
            <person name="Hanada K."/>
            <person name="Heyl A."/>
            <person name="Hicks K.A."/>
            <person name="Hugh J."/>
            <person name="Lohr M."/>
            <person name="Mayer K."/>
            <person name="Melkozernov A."/>
            <person name="Murata T."/>
            <person name="Nelson D."/>
            <person name="Pils B."/>
            <person name="Prigge M."/>
            <person name="Reiss B."/>
            <person name="Renner T."/>
            <person name="Rombauts S."/>
            <person name="Rushton P."/>
            <person name="Sanderfoot A."/>
            <person name="Schween G."/>
            <person name="Shiu S.-H."/>
            <person name="Stueber K."/>
            <person name="Theodoulou F.L."/>
            <person name="Tu H."/>
            <person name="Van de Peer Y."/>
            <person name="Verrier P.J."/>
            <person name="Waters E."/>
            <person name="Wood A."/>
            <person name="Yang L."/>
            <person name="Cove D."/>
            <person name="Cuming A."/>
            <person name="Hasebe M."/>
            <person name="Lucas S."/>
            <person name="Mishler D.B."/>
            <person name="Reski R."/>
            <person name="Grigoriev I."/>
            <person name="Quatrano R.S."/>
            <person name="Boore J.L."/>
        </authorList>
    </citation>
    <scope>NUCLEOTIDE SEQUENCE [LARGE SCALE GENOMIC DNA]</scope>
    <source>
        <strain evidence="1 2">cv. Gransden 2004</strain>
    </source>
</reference>
<evidence type="ECO:0000313" key="1">
    <source>
        <dbReference type="EnsemblPlants" id="Pp3c26_1960V3.3"/>
    </source>
</evidence>
<keyword evidence="2" id="KW-1185">Reference proteome</keyword>
<dbReference type="PANTHER" id="PTHR35320">
    <property type="entry name" value="ATP-DEPENDENT CLP PROTEASE ATP-BINDING SUBUNIT"/>
    <property type="match status" value="1"/>
</dbReference>
<reference evidence="1" key="3">
    <citation type="submission" date="2020-12" db="UniProtKB">
        <authorList>
            <consortium name="EnsemblPlants"/>
        </authorList>
    </citation>
    <scope>IDENTIFICATION</scope>
</reference>
<sequence>MASVFKLPTDFVARGSGMSNLASKNAHLADRHRRVSYGECVRQRARFPGATSAKRWAGLVAPRVPSVASSPIAAEDCTECSVELRTTKGCGLGVSRYPDFVYDAEGGGGSGKAVKLSDGRWRVHFDAAELHIPDVSFRTATLLGVPIPPPIRIEIVTDSLEGTVDRDIGKVSICLLPGLTFCDFGWTSTPRFGPFGGWGMWPERPTDQSRHFSLPPVNVFV</sequence>
<name>A0A7I4CTW3_PHYPA</name>
<gene>
    <name evidence="1" type="primary">LOC112277980</name>
</gene>
<dbReference type="AlphaFoldDB" id="A0A7I4CTW3"/>
<reference evidence="1 2" key="2">
    <citation type="journal article" date="2018" name="Plant J.">
        <title>The Physcomitrella patens chromosome-scale assembly reveals moss genome structure and evolution.</title>
        <authorList>
            <person name="Lang D."/>
            <person name="Ullrich K.K."/>
            <person name="Murat F."/>
            <person name="Fuchs J."/>
            <person name="Jenkins J."/>
            <person name="Haas F.B."/>
            <person name="Piednoel M."/>
            <person name="Gundlach H."/>
            <person name="Van Bel M."/>
            <person name="Meyberg R."/>
            <person name="Vives C."/>
            <person name="Morata J."/>
            <person name="Symeonidi A."/>
            <person name="Hiss M."/>
            <person name="Muchero W."/>
            <person name="Kamisugi Y."/>
            <person name="Saleh O."/>
            <person name="Blanc G."/>
            <person name="Decker E.L."/>
            <person name="van Gessel N."/>
            <person name="Grimwood J."/>
            <person name="Hayes R.D."/>
            <person name="Graham S.W."/>
            <person name="Gunter L.E."/>
            <person name="McDaniel S.F."/>
            <person name="Hoernstein S.N.W."/>
            <person name="Larsson A."/>
            <person name="Li F.W."/>
            <person name="Perroud P.F."/>
            <person name="Phillips J."/>
            <person name="Ranjan P."/>
            <person name="Rokshar D.S."/>
            <person name="Rothfels C.J."/>
            <person name="Schneider L."/>
            <person name="Shu S."/>
            <person name="Stevenson D.W."/>
            <person name="Thummler F."/>
            <person name="Tillich M."/>
            <person name="Villarreal Aguilar J.C."/>
            <person name="Widiez T."/>
            <person name="Wong G.K."/>
            <person name="Wymore A."/>
            <person name="Zhang Y."/>
            <person name="Zimmer A.D."/>
            <person name="Quatrano R.S."/>
            <person name="Mayer K.F.X."/>
            <person name="Goodstein D."/>
            <person name="Casacuberta J.M."/>
            <person name="Vandepoele K."/>
            <person name="Reski R."/>
            <person name="Cuming A.C."/>
            <person name="Tuskan G.A."/>
            <person name="Maumus F."/>
            <person name="Salse J."/>
            <person name="Schmutz J."/>
            <person name="Rensing S.A."/>
        </authorList>
    </citation>
    <scope>NUCLEOTIDE SEQUENCE [LARGE SCALE GENOMIC DNA]</scope>
    <source>
        <strain evidence="1 2">cv. Gransden 2004</strain>
    </source>
</reference>
<dbReference type="EMBL" id="ABEU02000026">
    <property type="status" value="NOT_ANNOTATED_CDS"/>
    <property type="molecule type" value="Genomic_DNA"/>
</dbReference>
<dbReference type="Gramene" id="Pp3c26_1960V3.3">
    <property type="protein sequence ID" value="Pp3c26_1960V3.3"/>
    <property type="gene ID" value="Pp3c26_1960"/>
</dbReference>
<dbReference type="PANTHER" id="PTHR35320:SF1">
    <property type="entry name" value="ATP-DEPENDENT CLP PROTEASE ATP-BINDING SUBUNIT"/>
    <property type="match status" value="1"/>
</dbReference>